<feature type="signal peptide" evidence="1">
    <location>
        <begin position="1"/>
        <end position="18"/>
    </location>
</feature>
<reference evidence="2" key="1">
    <citation type="submission" date="2021-06" db="EMBL/GenBank/DDBJ databases">
        <title>Comparative genomics, transcriptomics and evolutionary studies reveal genomic signatures of adaptation to plant cell wall in hemibiotrophic fungi.</title>
        <authorList>
            <consortium name="DOE Joint Genome Institute"/>
            <person name="Baroncelli R."/>
            <person name="Diaz J.F."/>
            <person name="Benocci T."/>
            <person name="Peng M."/>
            <person name="Battaglia E."/>
            <person name="Haridas S."/>
            <person name="Andreopoulos W."/>
            <person name="Labutti K."/>
            <person name="Pangilinan J."/>
            <person name="Floch G.L."/>
            <person name="Makela M.R."/>
            <person name="Henrissat B."/>
            <person name="Grigoriev I.V."/>
            <person name="Crouch J.A."/>
            <person name="De Vries R.P."/>
            <person name="Sukno S.A."/>
            <person name="Thon M.R."/>
        </authorList>
    </citation>
    <scope>NUCLEOTIDE SEQUENCE</scope>
    <source>
        <strain evidence="2">MAFF235873</strain>
    </source>
</reference>
<sequence>MVNFWGSITLALSAKAVASHVLRPAPAADVQSDISARAIQDRCPGRCPGQGSRWAPKSCDDFNFVFTGLPWNHPAINASGFTPQQVEAGIRSDVKAIVDAGYNIKAVLVGPENPLDDIASELKGVNWAGTGVGFGVRGNPSPVITRRFIDIIQLFRDQVPQAPILFNYSPNSSVWAIQQYFPLPSSVGCPPGPGKDLVSVTL</sequence>
<keyword evidence="1" id="KW-0732">Signal</keyword>
<keyword evidence="3" id="KW-1185">Reference proteome</keyword>
<dbReference type="EMBL" id="MU842974">
    <property type="protein sequence ID" value="KAK2024136.1"/>
    <property type="molecule type" value="Genomic_DNA"/>
</dbReference>
<evidence type="ECO:0000313" key="3">
    <source>
        <dbReference type="Proteomes" id="UP001232148"/>
    </source>
</evidence>
<comment type="caution">
    <text evidence="2">The sequence shown here is derived from an EMBL/GenBank/DDBJ whole genome shotgun (WGS) entry which is preliminary data.</text>
</comment>
<proteinExistence type="predicted"/>
<protein>
    <submittedName>
        <fullName evidence="2">Uncharacterized protein</fullName>
    </submittedName>
</protein>
<accession>A0AAD9H7Y5</accession>
<organism evidence="2 3">
    <name type="scientific">Colletotrichum zoysiae</name>
    <dbReference type="NCBI Taxonomy" id="1216348"/>
    <lineage>
        <taxon>Eukaryota</taxon>
        <taxon>Fungi</taxon>
        <taxon>Dikarya</taxon>
        <taxon>Ascomycota</taxon>
        <taxon>Pezizomycotina</taxon>
        <taxon>Sordariomycetes</taxon>
        <taxon>Hypocreomycetidae</taxon>
        <taxon>Glomerellales</taxon>
        <taxon>Glomerellaceae</taxon>
        <taxon>Colletotrichum</taxon>
        <taxon>Colletotrichum graminicola species complex</taxon>
    </lineage>
</organism>
<feature type="chain" id="PRO_5042255246" evidence="1">
    <location>
        <begin position="19"/>
        <end position="202"/>
    </location>
</feature>
<evidence type="ECO:0000313" key="2">
    <source>
        <dbReference type="EMBL" id="KAK2024136.1"/>
    </source>
</evidence>
<dbReference type="Proteomes" id="UP001232148">
    <property type="component" value="Unassembled WGS sequence"/>
</dbReference>
<name>A0AAD9H7Y5_9PEZI</name>
<evidence type="ECO:0000256" key="1">
    <source>
        <dbReference type="SAM" id="SignalP"/>
    </source>
</evidence>
<dbReference type="AlphaFoldDB" id="A0AAD9H7Y5"/>
<gene>
    <name evidence="2" type="ORF">LX32DRAFT_706177</name>
</gene>